<feature type="transmembrane region" description="Helical" evidence="1">
    <location>
        <begin position="191"/>
        <end position="209"/>
    </location>
</feature>
<dbReference type="Proteomes" id="UP000521872">
    <property type="component" value="Unassembled WGS sequence"/>
</dbReference>
<reference evidence="3 4" key="1">
    <citation type="submission" date="2019-12" db="EMBL/GenBank/DDBJ databases">
        <authorList>
            <person name="Floudas D."/>
            <person name="Bentzer J."/>
            <person name="Ahren D."/>
            <person name="Johansson T."/>
            <person name="Persson P."/>
            <person name="Tunlid A."/>
        </authorList>
    </citation>
    <scope>NUCLEOTIDE SEQUENCE [LARGE SCALE GENOMIC DNA]</scope>
    <source>
        <strain evidence="3 4">CBS 102.39</strain>
    </source>
</reference>
<keyword evidence="4" id="KW-1185">Reference proteome</keyword>
<keyword evidence="1" id="KW-0472">Membrane</keyword>
<feature type="domain" description="DUF7704" evidence="2">
    <location>
        <begin position="63"/>
        <end position="213"/>
    </location>
</feature>
<proteinExistence type="predicted"/>
<feature type="transmembrane region" description="Helical" evidence="1">
    <location>
        <begin position="33"/>
        <end position="56"/>
    </location>
</feature>
<sequence length="242" mass="27437">MSSLHGEAWTFDSVPHVVPSHPRRQHLLSWPSFHISLVFIPTLSIFLSPLTARLGFLIMSPKSAIPDFYYFCFGAYEPFLTLVGFLGALADPLTAHNSQAPWVTDVQPYRTLPTATLVTILQLAHVCALLGLVNLFVLHSVRKHLKDKPALQEKIVFALLTPLLGGDIFHLWLTLWALGDQRWNFRDWRPMLWTTVILGVSLMIPRICWHLGIGRYVESRDATSFRHAFDDPANKDDSKASR</sequence>
<gene>
    <name evidence="3" type="ORF">D9613_005022</name>
</gene>
<organism evidence="3 4">
    <name type="scientific">Agrocybe pediades</name>
    <dbReference type="NCBI Taxonomy" id="84607"/>
    <lineage>
        <taxon>Eukaryota</taxon>
        <taxon>Fungi</taxon>
        <taxon>Dikarya</taxon>
        <taxon>Basidiomycota</taxon>
        <taxon>Agaricomycotina</taxon>
        <taxon>Agaricomycetes</taxon>
        <taxon>Agaricomycetidae</taxon>
        <taxon>Agaricales</taxon>
        <taxon>Agaricineae</taxon>
        <taxon>Strophariaceae</taxon>
        <taxon>Agrocybe</taxon>
    </lineage>
</organism>
<keyword evidence="1" id="KW-1133">Transmembrane helix</keyword>
<feature type="transmembrane region" description="Helical" evidence="1">
    <location>
        <begin position="110"/>
        <end position="137"/>
    </location>
</feature>
<feature type="transmembrane region" description="Helical" evidence="1">
    <location>
        <begin position="68"/>
        <end position="90"/>
    </location>
</feature>
<dbReference type="Pfam" id="PF24803">
    <property type="entry name" value="DUF7704"/>
    <property type="match status" value="1"/>
</dbReference>
<dbReference type="PANTHER" id="PTHR37019">
    <property type="entry name" value="CHROMOSOME 1, WHOLE GENOME SHOTGUN SEQUENCE"/>
    <property type="match status" value="1"/>
</dbReference>
<dbReference type="EMBL" id="JAACJL010000016">
    <property type="protein sequence ID" value="KAF4619252.1"/>
    <property type="molecule type" value="Genomic_DNA"/>
</dbReference>
<evidence type="ECO:0000256" key="1">
    <source>
        <dbReference type="SAM" id="Phobius"/>
    </source>
</evidence>
<dbReference type="InterPro" id="IPR056121">
    <property type="entry name" value="DUF7704"/>
</dbReference>
<dbReference type="AlphaFoldDB" id="A0A8H4QZS1"/>
<name>A0A8H4QZS1_9AGAR</name>
<accession>A0A8H4QZS1</accession>
<evidence type="ECO:0000313" key="4">
    <source>
        <dbReference type="Proteomes" id="UP000521872"/>
    </source>
</evidence>
<evidence type="ECO:0000313" key="3">
    <source>
        <dbReference type="EMBL" id="KAF4619252.1"/>
    </source>
</evidence>
<evidence type="ECO:0000259" key="2">
    <source>
        <dbReference type="Pfam" id="PF24803"/>
    </source>
</evidence>
<comment type="caution">
    <text evidence="3">The sequence shown here is derived from an EMBL/GenBank/DDBJ whole genome shotgun (WGS) entry which is preliminary data.</text>
</comment>
<keyword evidence="1" id="KW-0812">Transmembrane</keyword>
<dbReference type="PANTHER" id="PTHR37019:SF2">
    <property type="entry name" value="EXPERA DOMAIN-CONTAINING PROTEIN"/>
    <property type="match status" value="1"/>
</dbReference>
<protein>
    <recommendedName>
        <fullName evidence="2">DUF7704 domain-containing protein</fullName>
    </recommendedName>
</protein>
<feature type="transmembrane region" description="Helical" evidence="1">
    <location>
        <begin position="157"/>
        <end position="179"/>
    </location>
</feature>